<gene>
    <name evidence="2" type="ORF">RJ640_029008</name>
</gene>
<keyword evidence="3" id="KW-1185">Reference proteome</keyword>
<dbReference type="EMBL" id="JAVXUO010000105">
    <property type="protein sequence ID" value="KAK2995376.1"/>
    <property type="molecule type" value="Genomic_DNA"/>
</dbReference>
<dbReference type="Proteomes" id="UP001187471">
    <property type="component" value="Unassembled WGS sequence"/>
</dbReference>
<name>A0AA88S3I5_9ASTE</name>
<sequence>MGMHATKDRVEFDTSSVYSISLCESTITTRDEPWFGELKLALGVIGLPVTARDRILRCSPPGVQNSPSDWGRKTNRHLDVIQPFLFELGKNGEVHPNCPMKNKRRAKRQWRAKRMRNGHG</sequence>
<evidence type="ECO:0000313" key="3">
    <source>
        <dbReference type="Proteomes" id="UP001187471"/>
    </source>
</evidence>
<feature type="region of interest" description="Disordered" evidence="1">
    <location>
        <begin position="95"/>
        <end position="120"/>
    </location>
</feature>
<accession>A0AA88S3I5</accession>
<protein>
    <submittedName>
        <fullName evidence="2">Uncharacterized protein</fullName>
    </submittedName>
</protein>
<comment type="caution">
    <text evidence="2">The sequence shown here is derived from an EMBL/GenBank/DDBJ whole genome shotgun (WGS) entry which is preliminary data.</text>
</comment>
<reference evidence="2" key="1">
    <citation type="submission" date="2022-12" db="EMBL/GenBank/DDBJ databases">
        <title>Draft genome assemblies for two species of Escallonia (Escalloniales).</title>
        <authorList>
            <person name="Chanderbali A."/>
            <person name="Dervinis C."/>
            <person name="Anghel I."/>
            <person name="Soltis D."/>
            <person name="Soltis P."/>
            <person name="Zapata F."/>
        </authorList>
    </citation>
    <scope>NUCLEOTIDE SEQUENCE</scope>
    <source>
        <strain evidence="2">UCBG92.1500</strain>
        <tissue evidence="2">Leaf</tissue>
    </source>
</reference>
<proteinExistence type="predicted"/>
<dbReference type="AlphaFoldDB" id="A0AA88S3I5"/>
<organism evidence="2 3">
    <name type="scientific">Escallonia rubra</name>
    <dbReference type="NCBI Taxonomy" id="112253"/>
    <lineage>
        <taxon>Eukaryota</taxon>
        <taxon>Viridiplantae</taxon>
        <taxon>Streptophyta</taxon>
        <taxon>Embryophyta</taxon>
        <taxon>Tracheophyta</taxon>
        <taxon>Spermatophyta</taxon>
        <taxon>Magnoliopsida</taxon>
        <taxon>eudicotyledons</taxon>
        <taxon>Gunneridae</taxon>
        <taxon>Pentapetalae</taxon>
        <taxon>asterids</taxon>
        <taxon>campanulids</taxon>
        <taxon>Escalloniales</taxon>
        <taxon>Escalloniaceae</taxon>
        <taxon>Escallonia</taxon>
    </lineage>
</organism>
<evidence type="ECO:0000313" key="2">
    <source>
        <dbReference type="EMBL" id="KAK2995376.1"/>
    </source>
</evidence>
<feature type="compositionally biased region" description="Basic residues" evidence="1">
    <location>
        <begin position="101"/>
        <end position="120"/>
    </location>
</feature>
<evidence type="ECO:0000256" key="1">
    <source>
        <dbReference type="SAM" id="MobiDB-lite"/>
    </source>
</evidence>